<proteinExistence type="predicted"/>
<name>A0A6V8NYD7_9ACTN</name>
<gene>
    <name evidence="1" type="ORF">HKBW3S09_01728</name>
</gene>
<dbReference type="Proteomes" id="UP000585609">
    <property type="component" value="Unassembled WGS sequence"/>
</dbReference>
<accession>A0A6V8NYD7</accession>
<evidence type="ECO:0000313" key="2">
    <source>
        <dbReference type="Proteomes" id="UP000585609"/>
    </source>
</evidence>
<evidence type="ECO:0000313" key="1">
    <source>
        <dbReference type="EMBL" id="GFP24261.1"/>
    </source>
</evidence>
<comment type="caution">
    <text evidence="1">The sequence shown here is derived from an EMBL/GenBank/DDBJ whole genome shotgun (WGS) entry which is preliminary data.</text>
</comment>
<dbReference type="AlphaFoldDB" id="A0A6V8NYD7"/>
<feature type="non-terminal residue" evidence="1">
    <location>
        <position position="1"/>
    </location>
</feature>
<sequence>ISILPRKMEKLSQQGDQEEADRLFEEILRLEGQRRALQEEGINQDHLMEGQKV</sequence>
<protein>
    <submittedName>
        <fullName evidence="1">Uncharacterized protein</fullName>
    </submittedName>
</protein>
<reference evidence="1 2" key="1">
    <citation type="journal article" date="2020" name="Front. Microbiol.">
        <title>Single-cell genomics of novel Actinobacteria with the Wood-Ljungdahl pathway discovered in a serpentinizing system.</title>
        <authorList>
            <person name="Merino N."/>
            <person name="Kawai M."/>
            <person name="Boyd E.S."/>
            <person name="Colman D.R."/>
            <person name="McGlynn S.E."/>
            <person name="Nealson K.H."/>
            <person name="Kurokawa K."/>
            <person name="Hongoh Y."/>
        </authorList>
    </citation>
    <scope>NUCLEOTIDE SEQUENCE [LARGE SCALE GENOMIC DNA]</scope>
    <source>
        <strain evidence="1 2">S09_30</strain>
    </source>
</reference>
<dbReference type="EMBL" id="BLRW01000443">
    <property type="protein sequence ID" value="GFP24261.1"/>
    <property type="molecule type" value="Genomic_DNA"/>
</dbReference>
<organism evidence="1 2">
    <name type="scientific">Candidatus Hakubella thermalkaliphila</name>
    <dbReference type="NCBI Taxonomy" id="2754717"/>
    <lineage>
        <taxon>Bacteria</taxon>
        <taxon>Bacillati</taxon>
        <taxon>Actinomycetota</taxon>
        <taxon>Actinomycetota incertae sedis</taxon>
        <taxon>Candidatus Hakubellales</taxon>
        <taxon>Candidatus Hakubellaceae</taxon>
        <taxon>Candidatus Hakubella</taxon>
    </lineage>
</organism>